<dbReference type="GO" id="GO:0034040">
    <property type="term" value="F:ATPase-coupled lipid transmembrane transporter activity"/>
    <property type="evidence" value="ECO:0007669"/>
    <property type="project" value="TreeGrafter"/>
</dbReference>
<dbReference type="Pfam" id="PF00005">
    <property type="entry name" value="ABC_tran"/>
    <property type="match status" value="1"/>
</dbReference>
<keyword evidence="5 7" id="KW-1133">Transmembrane helix</keyword>
<keyword evidence="6 7" id="KW-0472">Membrane</keyword>
<accession>A0A5R9DUZ7</accession>
<evidence type="ECO:0000256" key="6">
    <source>
        <dbReference type="ARBA" id="ARBA00023136"/>
    </source>
</evidence>
<protein>
    <submittedName>
        <fullName evidence="10">ABC transporter ATP-binding protein</fullName>
    </submittedName>
</protein>
<evidence type="ECO:0000256" key="7">
    <source>
        <dbReference type="SAM" id="Phobius"/>
    </source>
</evidence>
<dbReference type="RefSeq" id="WP_138404958.1">
    <property type="nucleotide sequence ID" value="NZ_VBSP01000030.1"/>
</dbReference>
<evidence type="ECO:0000256" key="1">
    <source>
        <dbReference type="ARBA" id="ARBA00004651"/>
    </source>
</evidence>
<evidence type="ECO:0000256" key="5">
    <source>
        <dbReference type="ARBA" id="ARBA00022989"/>
    </source>
</evidence>
<dbReference type="PROSITE" id="PS50893">
    <property type="entry name" value="ABC_TRANSPORTER_2"/>
    <property type="match status" value="1"/>
</dbReference>
<dbReference type="Gene3D" id="3.40.50.300">
    <property type="entry name" value="P-loop containing nucleotide triphosphate hydrolases"/>
    <property type="match status" value="1"/>
</dbReference>
<feature type="transmembrane region" description="Helical" evidence="7">
    <location>
        <begin position="9"/>
        <end position="34"/>
    </location>
</feature>
<dbReference type="InterPro" id="IPR003439">
    <property type="entry name" value="ABC_transporter-like_ATP-bd"/>
</dbReference>
<dbReference type="SUPFAM" id="SSF90123">
    <property type="entry name" value="ABC transporter transmembrane region"/>
    <property type="match status" value="1"/>
</dbReference>
<dbReference type="EMBL" id="VBSP01000030">
    <property type="protein sequence ID" value="TLQ40392.1"/>
    <property type="molecule type" value="Genomic_DNA"/>
</dbReference>
<evidence type="ECO:0000313" key="11">
    <source>
        <dbReference type="Proteomes" id="UP000306420"/>
    </source>
</evidence>
<dbReference type="InterPro" id="IPR039421">
    <property type="entry name" value="Type_1_exporter"/>
</dbReference>
<dbReference type="AlphaFoldDB" id="A0A5R9DUZ7"/>
<evidence type="ECO:0000313" key="10">
    <source>
        <dbReference type="EMBL" id="TLQ40392.1"/>
    </source>
</evidence>
<feature type="transmembrane region" description="Helical" evidence="7">
    <location>
        <begin position="46"/>
        <end position="66"/>
    </location>
</feature>
<dbReference type="GO" id="GO:0016887">
    <property type="term" value="F:ATP hydrolysis activity"/>
    <property type="evidence" value="ECO:0007669"/>
    <property type="project" value="InterPro"/>
</dbReference>
<dbReference type="InterPro" id="IPR011527">
    <property type="entry name" value="ABC1_TM_dom"/>
</dbReference>
<evidence type="ECO:0000256" key="3">
    <source>
        <dbReference type="ARBA" id="ARBA00022741"/>
    </source>
</evidence>
<dbReference type="InterPro" id="IPR036640">
    <property type="entry name" value="ABC1_TM_sf"/>
</dbReference>
<feature type="transmembrane region" description="Helical" evidence="7">
    <location>
        <begin position="147"/>
        <end position="167"/>
    </location>
</feature>
<dbReference type="InterPro" id="IPR027417">
    <property type="entry name" value="P-loop_NTPase"/>
</dbReference>
<feature type="transmembrane region" description="Helical" evidence="7">
    <location>
        <begin position="125"/>
        <end position="141"/>
    </location>
</feature>
<dbReference type="Gene3D" id="1.20.1560.10">
    <property type="entry name" value="ABC transporter type 1, transmembrane domain"/>
    <property type="match status" value="1"/>
</dbReference>
<dbReference type="GO" id="GO:0005886">
    <property type="term" value="C:plasma membrane"/>
    <property type="evidence" value="ECO:0007669"/>
    <property type="project" value="UniProtKB-SubCell"/>
</dbReference>
<dbReference type="OrthoDB" id="2138997at2"/>
<dbReference type="PROSITE" id="PS00211">
    <property type="entry name" value="ABC_TRANSPORTER_1"/>
    <property type="match status" value="1"/>
</dbReference>
<comment type="caution">
    <text evidence="10">The sequence shown here is derived from an EMBL/GenBank/DDBJ whole genome shotgun (WGS) entry which is preliminary data.</text>
</comment>
<reference evidence="10 11" key="1">
    <citation type="submission" date="2019-05" db="EMBL/GenBank/DDBJ databases">
        <title>The metagenome of a microbial culture collection derived from dairy environment covers the genomic content of the human microbiome.</title>
        <authorList>
            <person name="Roder T."/>
            <person name="Wuthrich D."/>
            <person name="Sattari Z."/>
            <person name="Von Ah U."/>
            <person name="Bar C."/>
            <person name="Ronchi F."/>
            <person name="Macpherson A.J."/>
            <person name="Ganal-Vonarburg S.C."/>
            <person name="Bruggmann R."/>
            <person name="Vergeres G."/>
        </authorList>
    </citation>
    <scope>NUCLEOTIDE SEQUENCE [LARGE SCALE GENOMIC DNA]</scope>
    <source>
        <strain evidence="10 11">FAM 24227</strain>
    </source>
</reference>
<proteinExistence type="predicted"/>
<feature type="transmembrane region" description="Helical" evidence="7">
    <location>
        <begin position="235"/>
        <end position="257"/>
    </location>
</feature>
<dbReference type="SMART" id="SM00382">
    <property type="entry name" value="AAA"/>
    <property type="match status" value="1"/>
</dbReference>
<dbReference type="InterPro" id="IPR003593">
    <property type="entry name" value="AAA+_ATPase"/>
</dbReference>
<dbReference type="InterPro" id="IPR017871">
    <property type="entry name" value="ABC_transporter-like_CS"/>
</dbReference>
<organism evidence="10 11">
    <name type="scientific">Ruoffia tabacinasalis</name>
    <dbReference type="NCBI Taxonomy" id="87458"/>
    <lineage>
        <taxon>Bacteria</taxon>
        <taxon>Bacillati</taxon>
        <taxon>Bacillota</taxon>
        <taxon>Bacilli</taxon>
        <taxon>Lactobacillales</taxon>
        <taxon>Aerococcaceae</taxon>
        <taxon>Ruoffia</taxon>
    </lineage>
</organism>
<dbReference type="PANTHER" id="PTHR24221:SF654">
    <property type="entry name" value="ATP-BINDING CASSETTE SUB-FAMILY B MEMBER 6"/>
    <property type="match status" value="1"/>
</dbReference>
<evidence type="ECO:0000259" key="8">
    <source>
        <dbReference type="PROSITE" id="PS50893"/>
    </source>
</evidence>
<evidence type="ECO:0000259" key="9">
    <source>
        <dbReference type="PROSITE" id="PS50929"/>
    </source>
</evidence>
<gene>
    <name evidence="10" type="ORF">FEZ33_08395</name>
</gene>
<evidence type="ECO:0000256" key="4">
    <source>
        <dbReference type="ARBA" id="ARBA00022840"/>
    </source>
</evidence>
<comment type="subcellular location">
    <subcellularLocation>
        <location evidence="1">Cell membrane</location>
        <topology evidence="1">Multi-pass membrane protein</topology>
    </subcellularLocation>
</comment>
<dbReference type="Proteomes" id="UP000306420">
    <property type="component" value="Unassembled WGS sequence"/>
</dbReference>
<keyword evidence="3" id="KW-0547">Nucleotide-binding</keyword>
<dbReference type="Pfam" id="PF00664">
    <property type="entry name" value="ABC_membrane"/>
    <property type="match status" value="1"/>
</dbReference>
<dbReference type="GO" id="GO:0005524">
    <property type="term" value="F:ATP binding"/>
    <property type="evidence" value="ECO:0007669"/>
    <property type="project" value="UniProtKB-KW"/>
</dbReference>
<keyword evidence="4 10" id="KW-0067">ATP-binding</keyword>
<dbReference type="PROSITE" id="PS50929">
    <property type="entry name" value="ABC_TM1F"/>
    <property type="match status" value="1"/>
</dbReference>
<dbReference type="PANTHER" id="PTHR24221">
    <property type="entry name" value="ATP-BINDING CASSETTE SUB-FAMILY B"/>
    <property type="match status" value="1"/>
</dbReference>
<name>A0A5R9DUZ7_9LACT</name>
<dbReference type="SUPFAM" id="SSF52540">
    <property type="entry name" value="P-loop containing nucleoside triphosphate hydrolases"/>
    <property type="match status" value="1"/>
</dbReference>
<evidence type="ECO:0000256" key="2">
    <source>
        <dbReference type="ARBA" id="ARBA00022692"/>
    </source>
</evidence>
<feature type="domain" description="ABC transmembrane type-1" evidence="9">
    <location>
        <begin position="10"/>
        <end position="292"/>
    </location>
</feature>
<keyword evidence="2 7" id="KW-0812">Transmembrane</keyword>
<feature type="domain" description="ABC transporter" evidence="8">
    <location>
        <begin position="323"/>
        <end position="534"/>
    </location>
</feature>
<sequence>MIKFYNKQYLVAAFIFIGLAAVETTFNAATYAYIFKVIEEKDTSLLLKYIILVVLGYILFSIITYLKDFWTNKNIAFFNTSLKTELIRKILEKETSLSKTEGVSSNTSFFMNDLKLLEENYVKQLFNVVSYLVTLVVILTFSMSNSFLLTVIFLVFTSVTPLFTNIYKEKIEESNSHWTKENKSFSSILKDILSGAETIASYKSENYFIKNFYLKVKGLEESTKDMNNAISLSNALVIALSYLFLYLPIGIGIYFTIQGRISLASFVAVQYSSSWIINNFLGLSQCINKLNSIGEIKKTIINTLEFKQPDDTNVLRNQKIDSVVFQNVSFNYEDKKIFEHLDLTLNSNDNVLLEGASGSGKSTFLKLLTKKLTPTNGEIFINGEDMKSISKNELYNYVSLIPQTVAIFNDTLRNNITLGKEVSEEKLSEAIKKAGLEELIQQVGLNYLIGEDGERLSGGQLKRVEIARAILFDKPILLIDEGNASLDKHNALAINKTVANLNKLVIDVEHYVPEESMKNYTRKYYLESRRVQPS</sequence>
<dbReference type="GO" id="GO:0140359">
    <property type="term" value="F:ABC-type transporter activity"/>
    <property type="evidence" value="ECO:0007669"/>
    <property type="project" value="InterPro"/>
</dbReference>